<sequence>MPMSRVYIGNLPSRATERDLEHFFKGFGTSGRNENNRYDNRGYDNRGGGYRSGQNFRREGRTNGRFPPPRETRHKMLVQNLSTRFSWQDLKDMFRGAGEGEGGVTYAEAHKRVRNQANVCFATHDDLRRAMEKFQGKEINGRRIKLIDDSEDSGGKRRRSPSRSRSRSRSGSARRSTSARRSPSPHRSGSRSERRSRSRSNSTPAKNGAEEGSPAPKRSRSRSPSASSHEEGKNKNLPLELLVDIFKSSEGAMSKSSKVCEKCEVLWIRHVKVLLTSSSIVYAFIGENCKIILTLIRLEKEHMKEIKRLREEKDFLEDKLAKLIEKRRQFIEKQRKKIEEIREKIKKQRKAGNEREIDENGPIAKRTRSHYSLILEEREFVEKIERLKEEEQLLEERVDLLEDETCELRKQIAKLFEEKRKKLNEKHTKRLEKNKTKIAKQRKAEKEMEENSPVAKRTRSHFSSKENKK</sequence>
<keyword evidence="3" id="KW-0175">Coiled coil</keyword>
<dbReference type="SMART" id="SM00360">
    <property type="entry name" value="RRM"/>
    <property type="match status" value="1"/>
</dbReference>
<feature type="region of interest" description="Disordered" evidence="4">
    <location>
        <begin position="28"/>
        <end position="71"/>
    </location>
</feature>
<evidence type="ECO:0000256" key="2">
    <source>
        <dbReference type="PROSITE-ProRule" id="PRU00176"/>
    </source>
</evidence>
<dbReference type="Gene3D" id="3.30.70.330">
    <property type="match status" value="2"/>
</dbReference>
<feature type="region of interest" description="Disordered" evidence="4">
    <location>
        <begin position="145"/>
        <end position="234"/>
    </location>
</feature>
<name>A0A915M779_MELJA</name>
<evidence type="ECO:0000256" key="4">
    <source>
        <dbReference type="SAM" id="MobiDB-lite"/>
    </source>
</evidence>
<dbReference type="PROSITE" id="PS50102">
    <property type="entry name" value="RRM"/>
    <property type="match status" value="1"/>
</dbReference>
<feature type="compositionally biased region" description="Low complexity" evidence="4">
    <location>
        <begin position="169"/>
        <end position="187"/>
    </location>
</feature>
<dbReference type="PANTHER" id="PTHR23003:SF51">
    <property type="entry name" value="SERINE-ARGININE PROTEIN 55"/>
    <property type="match status" value="1"/>
</dbReference>
<dbReference type="InterPro" id="IPR035979">
    <property type="entry name" value="RBD_domain_sf"/>
</dbReference>
<feature type="domain" description="RRM" evidence="5">
    <location>
        <begin position="74"/>
        <end position="151"/>
    </location>
</feature>
<evidence type="ECO:0000259" key="5">
    <source>
        <dbReference type="PROSITE" id="PS50102"/>
    </source>
</evidence>
<dbReference type="PANTHER" id="PTHR23003">
    <property type="entry name" value="RNA RECOGNITION MOTIF RRM DOMAIN CONTAINING PROTEIN"/>
    <property type="match status" value="1"/>
</dbReference>
<dbReference type="SUPFAM" id="SSF54928">
    <property type="entry name" value="RNA-binding domain, RBD"/>
    <property type="match status" value="1"/>
</dbReference>
<dbReference type="InterPro" id="IPR000504">
    <property type="entry name" value="RRM_dom"/>
</dbReference>
<organism evidence="6 7">
    <name type="scientific">Meloidogyne javanica</name>
    <name type="common">Root-knot nematode worm</name>
    <dbReference type="NCBI Taxonomy" id="6303"/>
    <lineage>
        <taxon>Eukaryota</taxon>
        <taxon>Metazoa</taxon>
        <taxon>Ecdysozoa</taxon>
        <taxon>Nematoda</taxon>
        <taxon>Chromadorea</taxon>
        <taxon>Rhabditida</taxon>
        <taxon>Tylenchina</taxon>
        <taxon>Tylenchomorpha</taxon>
        <taxon>Tylenchoidea</taxon>
        <taxon>Meloidogynidae</taxon>
        <taxon>Meloidogyninae</taxon>
        <taxon>Meloidogyne</taxon>
        <taxon>Meloidogyne incognita group</taxon>
    </lineage>
</organism>
<proteinExistence type="predicted"/>
<evidence type="ECO:0000313" key="7">
    <source>
        <dbReference type="WBParaSite" id="scaffold3416_cov247.g6596"/>
    </source>
</evidence>
<feature type="compositionally biased region" description="Basic and acidic residues" evidence="4">
    <location>
        <begin position="34"/>
        <end position="44"/>
    </location>
</feature>
<reference evidence="7" key="1">
    <citation type="submission" date="2022-11" db="UniProtKB">
        <authorList>
            <consortium name="WormBaseParasite"/>
        </authorList>
    </citation>
    <scope>IDENTIFICATION</scope>
</reference>
<dbReference type="GO" id="GO:0003729">
    <property type="term" value="F:mRNA binding"/>
    <property type="evidence" value="ECO:0007669"/>
    <property type="project" value="TreeGrafter"/>
</dbReference>
<evidence type="ECO:0000256" key="3">
    <source>
        <dbReference type="SAM" id="Coils"/>
    </source>
</evidence>
<feature type="region of interest" description="Disordered" evidence="4">
    <location>
        <begin position="423"/>
        <end position="469"/>
    </location>
</feature>
<feature type="compositionally biased region" description="Basic residues" evidence="4">
    <location>
        <begin position="156"/>
        <end position="168"/>
    </location>
</feature>
<feature type="compositionally biased region" description="Basic residues" evidence="4">
    <location>
        <begin position="423"/>
        <end position="443"/>
    </location>
</feature>
<dbReference type="AlphaFoldDB" id="A0A915M779"/>
<dbReference type="Proteomes" id="UP000887561">
    <property type="component" value="Unplaced"/>
</dbReference>
<accession>A0A915M779</accession>
<dbReference type="WBParaSite" id="scaffold3416_cov247.g6596">
    <property type="protein sequence ID" value="scaffold3416_cov247.g6596"/>
    <property type="gene ID" value="scaffold3416_cov247.g6596"/>
</dbReference>
<evidence type="ECO:0000313" key="6">
    <source>
        <dbReference type="Proteomes" id="UP000887561"/>
    </source>
</evidence>
<dbReference type="InterPro" id="IPR012677">
    <property type="entry name" value="Nucleotide-bd_a/b_plait_sf"/>
</dbReference>
<feature type="coiled-coil region" evidence="3">
    <location>
        <begin position="292"/>
        <end position="351"/>
    </location>
</feature>
<dbReference type="InterPro" id="IPR050374">
    <property type="entry name" value="RRT5_SRSF_SR"/>
</dbReference>
<dbReference type="GO" id="GO:0005737">
    <property type="term" value="C:cytoplasm"/>
    <property type="evidence" value="ECO:0007669"/>
    <property type="project" value="TreeGrafter"/>
</dbReference>
<keyword evidence="1 2" id="KW-0694">RNA-binding</keyword>
<keyword evidence="6" id="KW-1185">Reference proteome</keyword>
<dbReference type="GO" id="GO:0005634">
    <property type="term" value="C:nucleus"/>
    <property type="evidence" value="ECO:0007669"/>
    <property type="project" value="TreeGrafter"/>
</dbReference>
<feature type="coiled-coil region" evidence="3">
    <location>
        <begin position="377"/>
        <end position="404"/>
    </location>
</feature>
<protein>
    <submittedName>
        <fullName evidence="7">RRM domain-containing protein</fullName>
    </submittedName>
</protein>
<evidence type="ECO:0000256" key="1">
    <source>
        <dbReference type="ARBA" id="ARBA00022884"/>
    </source>
</evidence>
<dbReference type="Pfam" id="PF00076">
    <property type="entry name" value="RRM_1"/>
    <property type="match status" value="1"/>
</dbReference>